<dbReference type="Proteomes" id="UP001295794">
    <property type="component" value="Unassembled WGS sequence"/>
</dbReference>
<dbReference type="EMBL" id="CAVNYO010000045">
    <property type="protein sequence ID" value="CAK5263975.1"/>
    <property type="molecule type" value="Genomic_DNA"/>
</dbReference>
<reference evidence="1" key="1">
    <citation type="submission" date="2023-11" db="EMBL/GenBank/DDBJ databases">
        <authorList>
            <person name="De Vega J J."/>
            <person name="De Vega J J."/>
        </authorList>
    </citation>
    <scope>NUCLEOTIDE SEQUENCE</scope>
</reference>
<keyword evidence="2" id="KW-1185">Reference proteome</keyword>
<dbReference type="AlphaFoldDB" id="A0AAD2GWR2"/>
<proteinExistence type="predicted"/>
<evidence type="ECO:0000313" key="2">
    <source>
        <dbReference type="Proteomes" id="UP001295794"/>
    </source>
</evidence>
<gene>
    <name evidence="1" type="ORF">MYCIT1_LOCUS3761</name>
</gene>
<comment type="caution">
    <text evidence="1">The sequence shown here is derived from an EMBL/GenBank/DDBJ whole genome shotgun (WGS) entry which is preliminary data.</text>
</comment>
<protein>
    <submittedName>
        <fullName evidence="1">Uncharacterized protein</fullName>
    </submittedName>
</protein>
<organism evidence="1 2">
    <name type="scientific">Mycena citricolor</name>
    <dbReference type="NCBI Taxonomy" id="2018698"/>
    <lineage>
        <taxon>Eukaryota</taxon>
        <taxon>Fungi</taxon>
        <taxon>Dikarya</taxon>
        <taxon>Basidiomycota</taxon>
        <taxon>Agaricomycotina</taxon>
        <taxon>Agaricomycetes</taxon>
        <taxon>Agaricomycetidae</taxon>
        <taxon>Agaricales</taxon>
        <taxon>Marasmiineae</taxon>
        <taxon>Mycenaceae</taxon>
        <taxon>Mycena</taxon>
    </lineage>
</organism>
<accession>A0AAD2GWR2</accession>
<name>A0AAD2GWR2_9AGAR</name>
<evidence type="ECO:0000313" key="1">
    <source>
        <dbReference type="EMBL" id="CAK5263975.1"/>
    </source>
</evidence>
<sequence>MCIAHIACESSIIHHISAIHFRCGPRTLPFYLIPSVVTSRILLSTCVEATGVDRKRQCALGNLGSIRESKLLEWPMMLPASSLSDPYVMYMCVPYGDAVTCRRLHYISTFMRVLCQIICSLPSLGLPWEHRTHDQNT</sequence>